<dbReference type="PANTHER" id="PTHR43394">
    <property type="entry name" value="ATP-DEPENDENT PERMEASE MDL1, MITOCHONDRIAL"/>
    <property type="match status" value="1"/>
</dbReference>
<dbReference type="FunFam" id="3.40.50.300:FF:000299">
    <property type="entry name" value="ABC transporter ATP-binding protein/permease"/>
    <property type="match status" value="1"/>
</dbReference>
<evidence type="ECO:0000256" key="9">
    <source>
        <dbReference type="SAM" id="Phobius"/>
    </source>
</evidence>
<reference evidence="12 13" key="1">
    <citation type="submission" date="2011-06" db="EMBL/GenBank/DDBJ databases">
        <title>The draft genome of Thiocapsa marina 5811.</title>
        <authorList>
            <consortium name="US DOE Joint Genome Institute (JGI-PGF)"/>
            <person name="Lucas S."/>
            <person name="Han J."/>
            <person name="Cheng J.-F."/>
            <person name="Goodwin L."/>
            <person name="Pitluck S."/>
            <person name="Peters L."/>
            <person name="Land M.L."/>
            <person name="Hauser L."/>
            <person name="Vogl K."/>
            <person name="Liu Z."/>
            <person name="Imhoff J."/>
            <person name="Thiel V."/>
            <person name="Frigaard N.-U."/>
            <person name="Bryant D."/>
            <person name="Woyke T.J."/>
        </authorList>
    </citation>
    <scope>NUCLEOTIDE SEQUENCE [LARGE SCALE GENOMIC DNA]</scope>
    <source>
        <strain evidence="12 13">5811</strain>
    </source>
</reference>
<feature type="transmembrane region" description="Helical" evidence="9">
    <location>
        <begin position="77"/>
        <end position="98"/>
    </location>
</feature>
<keyword evidence="4 9" id="KW-0812">Transmembrane</keyword>
<dbReference type="PROSITE" id="PS50929">
    <property type="entry name" value="ABC_TM1F"/>
    <property type="match status" value="1"/>
</dbReference>
<dbReference type="GO" id="GO:0005524">
    <property type="term" value="F:ATP binding"/>
    <property type="evidence" value="ECO:0007669"/>
    <property type="project" value="UniProtKB-KW"/>
</dbReference>
<dbReference type="Gene3D" id="1.20.1560.10">
    <property type="entry name" value="ABC transporter type 1, transmembrane domain"/>
    <property type="match status" value="1"/>
</dbReference>
<dbReference type="InterPro" id="IPR003439">
    <property type="entry name" value="ABC_transporter-like_ATP-bd"/>
</dbReference>
<feature type="transmembrane region" description="Helical" evidence="9">
    <location>
        <begin position="158"/>
        <end position="176"/>
    </location>
</feature>
<dbReference type="Gene3D" id="3.40.50.300">
    <property type="entry name" value="P-loop containing nucleotide triphosphate hydrolases"/>
    <property type="match status" value="1"/>
</dbReference>
<dbReference type="RefSeq" id="WP_007192398.1">
    <property type="nucleotide sequence ID" value="NZ_AFWV01000004.1"/>
</dbReference>
<keyword evidence="2" id="KW-0813">Transport</keyword>
<feature type="transmembrane region" description="Helical" evidence="9">
    <location>
        <begin position="182"/>
        <end position="200"/>
    </location>
</feature>
<sequence>MPRILADLAGLGVSRATITRLTVLTLLFAVSEGVGLGMLVPIAAYASGMGRDASATGIMKDLEALLSGFLGTSDADLILAGLLLMAAVPFGLRVWLFYRREIHLAALKEEISRAVRRRLITALMQADLGFLGNRSQGELQALVTVEADRAVEAVAGKVAFLTASALSITYSVLLVAVSPQLALYAAPVFALTGLLLRHHGRKADRTSRRLSEQNTALGEQLSDGIFGIERIKLRAREAEAIAELTGVTDRIARNMKQGDRLRALIQVRTEPLLVMSVFVIVYLAIAKVGMGFAALGIFLLVITRLVPQTLAMSQQWAQMRVYNGSLERLRTFLGDAGAHREAACGDRRFKDLHAAIRLDAVGFRYSSRDTRGAALAGLSLAIPARRTTAVVGRSGAGKTTLIRLLTGCYRPTEGGIFFDDVPLQDIDRTTLRRRIGVVAQKPFFFGTSLRENLTFGIDPSPSDGRIHEALRLCHCEDFVAGLPDGLETDVGSHGARFSEGQRQRLAIAHALLIDPTLLIMDEPTAALDSESERAIQTTLAALSGRITVIVIAHRLSTIQHADTILVMDQGRLLAQGTHTALLRDSSLYRTLFDQNSS</sequence>
<dbReference type="SUPFAM" id="SSF90123">
    <property type="entry name" value="ABC transporter transmembrane region"/>
    <property type="match status" value="1"/>
</dbReference>
<dbReference type="STRING" id="768671.ThimaDRAFT_1521"/>
<dbReference type="InterPro" id="IPR003593">
    <property type="entry name" value="AAA+_ATPase"/>
</dbReference>
<dbReference type="GO" id="GO:0005886">
    <property type="term" value="C:plasma membrane"/>
    <property type="evidence" value="ECO:0007669"/>
    <property type="project" value="UniProtKB-SubCell"/>
</dbReference>
<keyword evidence="12" id="KW-0378">Hydrolase</keyword>
<keyword evidence="13" id="KW-1185">Reference proteome</keyword>
<evidence type="ECO:0000256" key="3">
    <source>
        <dbReference type="ARBA" id="ARBA00022475"/>
    </source>
</evidence>
<dbReference type="PATRIC" id="fig|768671.3.peg.1619"/>
<dbReference type="OrthoDB" id="6336411at2"/>
<evidence type="ECO:0000256" key="4">
    <source>
        <dbReference type="ARBA" id="ARBA00022692"/>
    </source>
</evidence>
<feature type="domain" description="ABC transmembrane type-1" evidence="11">
    <location>
        <begin position="90"/>
        <end position="319"/>
    </location>
</feature>
<dbReference type="Pfam" id="PF00005">
    <property type="entry name" value="ABC_tran"/>
    <property type="match status" value="1"/>
</dbReference>
<keyword evidence="8 9" id="KW-0472">Membrane</keyword>
<name>F9U9B9_9GAMM</name>
<dbReference type="InterPro" id="IPR036640">
    <property type="entry name" value="ABC1_TM_sf"/>
</dbReference>
<gene>
    <name evidence="12" type="ORF">ThimaDRAFT_1521</name>
</gene>
<evidence type="ECO:0000256" key="7">
    <source>
        <dbReference type="ARBA" id="ARBA00022989"/>
    </source>
</evidence>
<keyword evidence="3" id="KW-1003">Cell membrane</keyword>
<dbReference type="Pfam" id="PF00664">
    <property type="entry name" value="ABC_membrane"/>
    <property type="match status" value="1"/>
</dbReference>
<dbReference type="GO" id="GO:0015421">
    <property type="term" value="F:ABC-type oligopeptide transporter activity"/>
    <property type="evidence" value="ECO:0007669"/>
    <property type="project" value="TreeGrafter"/>
</dbReference>
<protein>
    <submittedName>
        <fullName evidence="12">Xenobiotic-transporting ATPase</fullName>
        <ecNumber evidence="12">3.6.3.44</ecNumber>
    </submittedName>
</protein>
<dbReference type="InterPro" id="IPR011527">
    <property type="entry name" value="ABC1_TM_dom"/>
</dbReference>
<dbReference type="SUPFAM" id="SSF52540">
    <property type="entry name" value="P-loop containing nucleoside triphosphate hydrolases"/>
    <property type="match status" value="1"/>
</dbReference>
<evidence type="ECO:0000256" key="8">
    <source>
        <dbReference type="ARBA" id="ARBA00023136"/>
    </source>
</evidence>
<organism evidence="12 13">
    <name type="scientific">Thiocapsa marina 5811</name>
    <dbReference type="NCBI Taxonomy" id="768671"/>
    <lineage>
        <taxon>Bacteria</taxon>
        <taxon>Pseudomonadati</taxon>
        <taxon>Pseudomonadota</taxon>
        <taxon>Gammaproteobacteria</taxon>
        <taxon>Chromatiales</taxon>
        <taxon>Chromatiaceae</taxon>
        <taxon>Thiocapsa</taxon>
    </lineage>
</organism>
<dbReference type="AlphaFoldDB" id="F9U9B9"/>
<dbReference type="EMBL" id="AFWV01000004">
    <property type="protein sequence ID" value="EGV19377.1"/>
    <property type="molecule type" value="Genomic_DNA"/>
</dbReference>
<evidence type="ECO:0000313" key="13">
    <source>
        <dbReference type="Proteomes" id="UP000005459"/>
    </source>
</evidence>
<feature type="transmembrane region" description="Helical" evidence="9">
    <location>
        <begin position="272"/>
        <end position="302"/>
    </location>
</feature>
<evidence type="ECO:0000256" key="2">
    <source>
        <dbReference type="ARBA" id="ARBA00022448"/>
    </source>
</evidence>
<dbReference type="InterPro" id="IPR039421">
    <property type="entry name" value="Type_1_exporter"/>
</dbReference>
<dbReference type="Proteomes" id="UP000005459">
    <property type="component" value="Unassembled WGS sequence"/>
</dbReference>
<evidence type="ECO:0000256" key="5">
    <source>
        <dbReference type="ARBA" id="ARBA00022741"/>
    </source>
</evidence>
<keyword evidence="5" id="KW-0547">Nucleotide-binding</keyword>
<keyword evidence="7 9" id="KW-1133">Transmembrane helix</keyword>
<dbReference type="GO" id="GO:0016887">
    <property type="term" value="F:ATP hydrolysis activity"/>
    <property type="evidence" value="ECO:0007669"/>
    <property type="project" value="InterPro"/>
</dbReference>
<dbReference type="PANTHER" id="PTHR43394:SF1">
    <property type="entry name" value="ATP-BINDING CASSETTE SUB-FAMILY B MEMBER 10, MITOCHONDRIAL"/>
    <property type="match status" value="1"/>
</dbReference>
<dbReference type="PROSITE" id="PS50893">
    <property type="entry name" value="ABC_TRANSPORTER_2"/>
    <property type="match status" value="1"/>
</dbReference>
<feature type="transmembrane region" description="Helical" evidence="9">
    <location>
        <begin position="21"/>
        <end position="46"/>
    </location>
</feature>
<evidence type="ECO:0000259" key="11">
    <source>
        <dbReference type="PROSITE" id="PS50929"/>
    </source>
</evidence>
<accession>F9U9B9</accession>
<dbReference type="InterPro" id="IPR027417">
    <property type="entry name" value="P-loop_NTPase"/>
</dbReference>
<evidence type="ECO:0000259" key="10">
    <source>
        <dbReference type="PROSITE" id="PS50893"/>
    </source>
</evidence>
<evidence type="ECO:0000256" key="1">
    <source>
        <dbReference type="ARBA" id="ARBA00004651"/>
    </source>
</evidence>
<dbReference type="SMART" id="SM00382">
    <property type="entry name" value="AAA"/>
    <property type="match status" value="1"/>
</dbReference>
<evidence type="ECO:0000256" key="6">
    <source>
        <dbReference type="ARBA" id="ARBA00022840"/>
    </source>
</evidence>
<dbReference type="EC" id="3.6.3.44" evidence="12"/>
<keyword evidence="6" id="KW-0067">ATP-binding</keyword>
<dbReference type="eggNOG" id="COG1132">
    <property type="taxonomic scope" value="Bacteria"/>
</dbReference>
<comment type="subcellular location">
    <subcellularLocation>
        <location evidence="1">Cell membrane</location>
        <topology evidence="1">Multi-pass membrane protein</topology>
    </subcellularLocation>
</comment>
<evidence type="ECO:0000313" key="12">
    <source>
        <dbReference type="EMBL" id="EGV19377.1"/>
    </source>
</evidence>
<feature type="domain" description="ABC transporter" evidence="10">
    <location>
        <begin position="356"/>
        <end position="594"/>
    </location>
</feature>
<proteinExistence type="predicted"/>